<accession>A0A934K0V4</accession>
<sequence>MAGVVAWALKWLGVGAEALRLIKAVRGKPKRLAERKARLADIVGARAVLDILDQ</sequence>
<comment type="caution">
    <text evidence="1">The sequence shown here is derived from an EMBL/GenBank/DDBJ whole genome shotgun (WGS) entry which is preliminary data.</text>
</comment>
<reference evidence="1" key="1">
    <citation type="submission" date="2020-10" db="EMBL/GenBank/DDBJ databases">
        <title>Ca. Dormibacterota MAGs.</title>
        <authorList>
            <person name="Montgomery K."/>
        </authorList>
    </citation>
    <scope>NUCLEOTIDE SEQUENCE [LARGE SCALE GENOMIC DNA]</scope>
    <source>
        <strain evidence="1">SC8812_S17_10</strain>
    </source>
</reference>
<protein>
    <submittedName>
        <fullName evidence="1">Uncharacterized protein</fullName>
    </submittedName>
</protein>
<evidence type="ECO:0000313" key="1">
    <source>
        <dbReference type="EMBL" id="MBJ7597789.1"/>
    </source>
</evidence>
<name>A0A934K0V4_9BACT</name>
<evidence type="ECO:0000313" key="2">
    <source>
        <dbReference type="Proteomes" id="UP000612893"/>
    </source>
</evidence>
<dbReference type="Proteomes" id="UP000612893">
    <property type="component" value="Unassembled WGS sequence"/>
</dbReference>
<keyword evidence="2" id="KW-1185">Reference proteome</keyword>
<gene>
    <name evidence="1" type="ORF">JF922_06855</name>
</gene>
<proteinExistence type="predicted"/>
<dbReference type="AlphaFoldDB" id="A0A934K0V4"/>
<organism evidence="1 2">
    <name type="scientific">Candidatus Nephthysia bennettiae</name>
    <dbReference type="NCBI Taxonomy" id="3127016"/>
    <lineage>
        <taxon>Bacteria</taxon>
        <taxon>Bacillati</taxon>
        <taxon>Candidatus Dormiibacterota</taxon>
        <taxon>Candidatus Dormibacteria</taxon>
        <taxon>Candidatus Dormibacterales</taxon>
        <taxon>Candidatus Dormibacteraceae</taxon>
        <taxon>Candidatus Nephthysia</taxon>
    </lineage>
</organism>
<dbReference type="EMBL" id="JAEKNR010000080">
    <property type="protein sequence ID" value="MBJ7597789.1"/>
    <property type="molecule type" value="Genomic_DNA"/>
</dbReference>